<feature type="transmembrane region" description="Helical" evidence="1">
    <location>
        <begin position="100"/>
        <end position="124"/>
    </location>
</feature>
<sequence length="159" mass="16450">MEDPTRRCTVVHPDGSRERIDCPPHASPWLDVGEVLSLLVGAVVVVVGVVVLVRSGGLRRPDPELPGRALPDSLRPVLGTSLVVVAFGGVAYLLQRGGALGFGTAAHSGVFFALHSALACGVLVRTLLRRLGVARLAGAAGLCAGVVVLGSLAWALHLW</sequence>
<comment type="caution">
    <text evidence="2">The sequence shown here is derived from an EMBL/GenBank/DDBJ whole genome shotgun (WGS) entry which is preliminary data.</text>
</comment>
<feature type="transmembrane region" description="Helical" evidence="1">
    <location>
        <begin position="74"/>
        <end position="94"/>
    </location>
</feature>
<keyword evidence="1" id="KW-0472">Membrane</keyword>
<evidence type="ECO:0000313" key="3">
    <source>
        <dbReference type="Proteomes" id="UP001564626"/>
    </source>
</evidence>
<keyword evidence="3" id="KW-1185">Reference proteome</keyword>
<name>A0ABV4CD40_9PSEU</name>
<evidence type="ECO:0000313" key="2">
    <source>
        <dbReference type="EMBL" id="MEY8039010.1"/>
    </source>
</evidence>
<feature type="transmembrane region" description="Helical" evidence="1">
    <location>
        <begin position="136"/>
        <end position="156"/>
    </location>
</feature>
<keyword evidence="1" id="KW-1133">Transmembrane helix</keyword>
<dbReference type="Proteomes" id="UP001564626">
    <property type="component" value="Unassembled WGS sequence"/>
</dbReference>
<evidence type="ECO:0000256" key="1">
    <source>
        <dbReference type="SAM" id="Phobius"/>
    </source>
</evidence>
<proteinExistence type="predicted"/>
<feature type="transmembrane region" description="Helical" evidence="1">
    <location>
        <begin position="35"/>
        <end position="53"/>
    </location>
</feature>
<dbReference type="EMBL" id="JBGEHV010000008">
    <property type="protein sequence ID" value="MEY8039010.1"/>
    <property type="molecule type" value="Genomic_DNA"/>
</dbReference>
<gene>
    <name evidence="2" type="ORF">AB8O55_06345</name>
</gene>
<protein>
    <submittedName>
        <fullName evidence="2">Uncharacterized protein</fullName>
    </submittedName>
</protein>
<dbReference type="RefSeq" id="WP_369774626.1">
    <property type="nucleotide sequence ID" value="NZ_JBGEHV010000008.1"/>
</dbReference>
<keyword evidence="1" id="KW-0812">Transmembrane</keyword>
<organism evidence="2 3">
    <name type="scientific">Saccharopolyspora cebuensis</name>
    <dbReference type="NCBI Taxonomy" id="418759"/>
    <lineage>
        <taxon>Bacteria</taxon>
        <taxon>Bacillati</taxon>
        <taxon>Actinomycetota</taxon>
        <taxon>Actinomycetes</taxon>
        <taxon>Pseudonocardiales</taxon>
        <taxon>Pseudonocardiaceae</taxon>
        <taxon>Saccharopolyspora</taxon>
    </lineage>
</organism>
<reference evidence="2 3" key="1">
    <citation type="submission" date="2024-08" db="EMBL/GenBank/DDBJ databases">
        <title>Genome mining of Saccharopolyspora cebuensis PGLac3 from Nigerian medicinal plant.</title>
        <authorList>
            <person name="Ezeobiora C.E."/>
            <person name="Igbokwe N.H."/>
            <person name="Amin D.H."/>
            <person name="Mendie U.E."/>
        </authorList>
    </citation>
    <scope>NUCLEOTIDE SEQUENCE [LARGE SCALE GENOMIC DNA]</scope>
    <source>
        <strain evidence="2 3">PGLac3</strain>
    </source>
</reference>
<accession>A0ABV4CD40</accession>